<keyword evidence="3" id="KW-1185">Reference proteome</keyword>
<dbReference type="Proteomes" id="UP001202244">
    <property type="component" value="Chromosome"/>
</dbReference>
<evidence type="ECO:0000256" key="1">
    <source>
        <dbReference type="SAM" id="MobiDB-lite"/>
    </source>
</evidence>
<name>A0ABY3XU74_9ACTN</name>
<dbReference type="EMBL" id="CP093846">
    <property type="protein sequence ID" value="UNS97851.1"/>
    <property type="molecule type" value="Genomic_DNA"/>
</dbReference>
<reference evidence="2 3" key="1">
    <citation type="journal article" date="2023" name="Microbiol. Spectr.">
        <title>Synergy between Genome Mining, Metabolomics, and Bioinformatics Uncovers Antibacterial Chlorinated Carbazole Alkaloids and Their Biosynthetic Gene Cluster from Streptomyces tubbatahanensis sp. nov., a Novel Actinomycete Isolated from Sulu Sea, Philippines.</title>
        <authorList>
            <person name="Tenebro C.P."/>
            <person name="Trono D.J.V.L."/>
            <person name="Balida L.A.P."/>
            <person name="Bayog L.K.A."/>
            <person name="Bruna J.R."/>
            <person name="Sabido E.M."/>
            <person name="Caspe D.P.C."/>
            <person name="de Los Santos E.L.C."/>
            <person name="Saludes J.P."/>
            <person name="Dalisay D.S."/>
        </authorList>
    </citation>
    <scope>NUCLEOTIDE SEQUENCE [LARGE SCALE GENOMIC DNA]</scope>
    <source>
        <strain evidence="2 3">DSD3025</strain>
    </source>
</reference>
<gene>
    <name evidence="2" type="ORF">MMF93_16255</name>
</gene>
<evidence type="ECO:0000313" key="2">
    <source>
        <dbReference type="EMBL" id="UNS97851.1"/>
    </source>
</evidence>
<protein>
    <submittedName>
        <fullName evidence="2">Uncharacterized protein</fullName>
    </submittedName>
</protein>
<organism evidence="2 3">
    <name type="scientific">Streptomyces tubbatahanensis</name>
    <dbReference type="NCBI Taxonomy" id="2923272"/>
    <lineage>
        <taxon>Bacteria</taxon>
        <taxon>Bacillati</taxon>
        <taxon>Actinomycetota</taxon>
        <taxon>Actinomycetes</taxon>
        <taxon>Kitasatosporales</taxon>
        <taxon>Streptomycetaceae</taxon>
        <taxon>Streptomyces</taxon>
    </lineage>
</organism>
<accession>A0ABY3XU74</accession>
<sequence length="75" mass="8019">MSRSAVGAFLGVALREIVDGHDVRMLQPGCDPRFAQKPSARLAPATSAAGEEGDHLDGHLPVQRPAPNFRDITSR</sequence>
<feature type="region of interest" description="Disordered" evidence="1">
    <location>
        <begin position="35"/>
        <end position="75"/>
    </location>
</feature>
<dbReference type="RefSeq" id="WP_242752170.1">
    <property type="nucleotide sequence ID" value="NZ_CP093846.1"/>
</dbReference>
<proteinExistence type="predicted"/>
<evidence type="ECO:0000313" key="3">
    <source>
        <dbReference type="Proteomes" id="UP001202244"/>
    </source>
</evidence>